<reference evidence="2" key="1">
    <citation type="submission" date="2018-12" db="EMBL/GenBank/DDBJ databases">
        <title>Genome sequence of Peanibacillus sp.</title>
        <authorList>
            <person name="Subramani G."/>
            <person name="Srinivasan S."/>
            <person name="Kim M.K."/>
        </authorList>
    </citation>
    <scope>NUCLEOTIDE SEQUENCE [LARGE SCALE GENOMIC DNA]</scope>
    <source>
        <strain evidence="2">18JY67-1</strain>
    </source>
</reference>
<dbReference type="OrthoDB" id="2966456at2"/>
<gene>
    <name evidence="1" type="ORF">EJC50_13200</name>
</gene>
<name>A0A3Q8X4R8_9BACL</name>
<protein>
    <submittedName>
        <fullName evidence="1">Uncharacterized protein</fullName>
    </submittedName>
</protein>
<sequence>MQRVYSVEMQLPEDQHAQIVRGIADIAELVDHDKTMLFVQTSDDADAITAFAAKYKVQCECGTWLLLDEPGWRPNPLLFTDYGIVTRSDNHLLGLQLAAVVSFYVPEPAQAAASASTHDAASELTAALEQAREHALAELPSEDGRWLIAIDRHQVSLMEGIARAYRCRAELIL</sequence>
<dbReference type="RefSeq" id="WP_126015735.1">
    <property type="nucleotide sequence ID" value="NZ_CP034437.1"/>
</dbReference>
<dbReference type="EMBL" id="CP034437">
    <property type="protein sequence ID" value="AZN40507.1"/>
    <property type="molecule type" value="Genomic_DNA"/>
</dbReference>
<evidence type="ECO:0000313" key="1">
    <source>
        <dbReference type="EMBL" id="AZN40507.1"/>
    </source>
</evidence>
<evidence type="ECO:0000313" key="2">
    <source>
        <dbReference type="Proteomes" id="UP000272528"/>
    </source>
</evidence>
<accession>A0A3Q8X4R8</accession>
<dbReference type="KEGG" id="palb:EJC50_13200"/>
<proteinExistence type="predicted"/>
<dbReference type="Proteomes" id="UP000272528">
    <property type="component" value="Chromosome"/>
</dbReference>
<dbReference type="AlphaFoldDB" id="A0A3Q8X4R8"/>
<keyword evidence="2" id="KW-1185">Reference proteome</keyword>
<organism evidence="1 2">
    <name type="scientific">Paenibacillus albus</name>
    <dbReference type="NCBI Taxonomy" id="2495582"/>
    <lineage>
        <taxon>Bacteria</taxon>
        <taxon>Bacillati</taxon>
        <taxon>Bacillota</taxon>
        <taxon>Bacilli</taxon>
        <taxon>Bacillales</taxon>
        <taxon>Paenibacillaceae</taxon>
        <taxon>Paenibacillus</taxon>
    </lineage>
</organism>